<proteinExistence type="predicted"/>
<evidence type="ECO:0000313" key="2">
    <source>
        <dbReference type="Proteomes" id="UP000199048"/>
    </source>
</evidence>
<protein>
    <submittedName>
        <fullName evidence="1">Uncharacterized protein</fullName>
    </submittedName>
</protein>
<organism evidence="1 2">
    <name type="scientific">Methylobacterium pseudosasicola</name>
    <dbReference type="NCBI Taxonomy" id="582667"/>
    <lineage>
        <taxon>Bacteria</taxon>
        <taxon>Pseudomonadati</taxon>
        <taxon>Pseudomonadota</taxon>
        <taxon>Alphaproteobacteria</taxon>
        <taxon>Hyphomicrobiales</taxon>
        <taxon>Methylobacteriaceae</taxon>
        <taxon>Methylobacterium</taxon>
    </lineage>
</organism>
<dbReference type="RefSeq" id="WP_092047054.1">
    <property type="nucleotide sequence ID" value="NZ_FOTK01000075.1"/>
</dbReference>
<accession>A0A1I4URA6</accession>
<name>A0A1I4URA6_9HYPH</name>
<dbReference type="OrthoDB" id="9798071at2"/>
<evidence type="ECO:0000313" key="1">
    <source>
        <dbReference type="EMBL" id="SFM91280.1"/>
    </source>
</evidence>
<dbReference type="STRING" id="582667.SAMN05192568_10754"/>
<sequence>MGRPSTRPAPKSGAALRYERLRREATEALRAQAAQHVEVTAPPRPAHPVGAWPIADLREGQCRFPCTSFRAQPADHRFCGEPVAWKGGKPTSWCREHLPVVSGAPGRHAGGASVADVEALEAAKGA</sequence>
<keyword evidence="2" id="KW-1185">Reference proteome</keyword>
<dbReference type="AlphaFoldDB" id="A0A1I4URA6"/>
<gene>
    <name evidence="1" type="ORF">SAMN05192568_10754</name>
</gene>
<dbReference type="Proteomes" id="UP000199048">
    <property type="component" value="Unassembled WGS sequence"/>
</dbReference>
<reference evidence="2" key="1">
    <citation type="submission" date="2016-10" db="EMBL/GenBank/DDBJ databases">
        <authorList>
            <person name="Varghese N."/>
            <person name="Submissions S."/>
        </authorList>
    </citation>
    <scope>NUCLEOTIDE SEQUENCE [LARGE SCALE GENOMIC DNA]</scope>
    <source>
        <strain evidence="2">BL36</strain>
    </source>
</reference>
<dbReference type="EMBL" id="FOTK01000075">
    <property type="protein sequence ID" value="SFM91280.1"/>
    <property type="molecule type" value="Genomic_DNA"/>
</dbReference>